<keyword evidence="2" id="KW-1185">Reference proteome</keyword>
<accession>A0A0T6DUF0</accession>
<dbReference type="Proteomes" id="UP000051202">
    <property type="component" value="Unassembled WGS sequence"/>
</dbReference>
<evidence type="ECO:0000313" key="1">
    <source>
        <dbReference type="EMBL" id="KRU23521.1"/>
    </source>
</evidence>
<dbReference type="STRING" id="554343.AS194_03905"/>
<gene>
    <name evidence="1" type="ORF">AS194_03905</name>
</gene>
<comment type="caution">
    <text evidence="1">The sequence shown here is derived from an EMBL/GenBank/DDBJ whole genome shotgun (WGS) entry which is preliminary data.</text>
</comment>
<evidence type="ECO:0000313" key="2">
    <source>
        <dbReference type="Proteomes" id="UP000051202"/>
    </source>
</evidence>
<dbReference type="RefSeq" id="WP_058023680.1">
    <property type="nucleotide sequence ID" value="NZ_LNDJ01000013.1"/>
</dbReference>
<sequence>MSKTLSLSRRAHLFVKDGQFFIKLQRQNQRDPKRDDYYIVKKFELERLKEIHAWVGKQIEESEAANVKAD</sequence>
<dbReference type="EMBL" id="LNDJ01000013">
    <property type="protein sequence ID" value="KRU23521.1"/>
    <property type="molecule type" value="Genomic_DNA"/>
</dbReference>
<organism evidence="1 2">
    <name type="scientific">Psychrobacter piscatorii</name>
    <dbReference type="NCBI Taxonomy" id="554343"/>
    <lineage>
        <taxon>Bacteria</taxon>
        <taxon>Pseudomonadati</taxon>
        <taxon>Pseudomonadota</taxon>
        <taxon>Gammaproteobacteria</taxon>
        <taxon>Moraxellales</taxon>
        <taxon>Moraxellaceae</taxon>
        <taxon>Psychrobacter</taxon>
    </lineage>
</organism>
<dbReference type="AlphaFoldDB" id="A0A0T6DUF0"/>
<reference evidence="1 2" key="1">
    <citation type="submission" date="2015-11" db="EMBL/GenBank/DDBJ databases">
        <title>Permanent draft genome of Psychrobacter piscatorii LQ58.</title>
        <authorList>
            <person name="Zhou M."/>
            <person name="Dong B."/>
            <person name="Liu Q."/>
        </authorList>
    </citation>
    <scope>NUCLEOTIDE SEQUENCE [LARGE SCALE GENOMIC DNA]</scope>
    <source>
        <strain evidence="1 2">LQ58</strain>
    </source>
</reference>
<protein>
    <submittedName>
        <fullName evidence="1">Uncharacterized protein</fullName>
    </submittedName>
</protein>
<name>A0A0T6DUF0_9GAMM</name>
<proteinExistence type="predicted"/>